<feature type="transmembrane region" description="Helical" evidence="2">
    <location>
        <begin position="79"/>
        <end position="98"/>
    </location>
</feature>
<comment type="caution">
    <text evidence="3">The sequence shown here is derived from an EMBL/GenBank/DDBJ whole genome shotgun (WGS) entry which is preliminary data.</text>
</comment>
<dbReference type="Proteomes" id="UP000547209">
    <property type="component" value="Unassembled WGS sequence"/>
</dbReference>
<dbReference type="EMBL" id="JACJVP010000028">
    <property type="protein sequence ID" value="MBB6672512.1"/>
    <property type="molecule type" value="Genomic_DNA"/>
</dbReference>
<keyword evidence="4" id="KW-1185">Reference proteome</keyword>
<dbReference type="AlphaFoldDB" id="A0A7X0RRV9"/>
<name>A0A7X0RRV9_9BACL</name>
<protein>
    <submittedName>
        <fullName evidence="3">Sporulation protein YunB</fullName>
    </submittedName>
</protein>
<organism evidence="3 4">
    <name type="scientific">Cohnella nanjingensis</name>
    <dbReference type="NCBI Taxonomy" id="1387779"/>
    <lineage>
        <taxon>Bacteria</taxon>
        <taxon>Bacillati</taxon>
        <taxon>Bacillota</taxon>
        <taxon>Bacilli</taxon>
        <taxon>Bacillales</taxon>
        <taxon>Paenibacillaceae</taxon>
        <taxon>Cohnella</taxon>
    </lineage>
</organism>
<evidence type="ECO:0000313" key="3">
    <source>
        <dbReference type="EMBL" id="MBB6672512.1"/>
    </source>
</evidence>
<feature type="region of interest" description="Disordered" evidence="1">
    <location>
        <begin position="283"/>
        <end position="336"/>
    </location>
</feature>
<keyword evidence="2" id="KW-0812">Transmembrane</keyword>
<dbReference type="InterPro" id="IPR014197">
    <property type="entry name" value="Sporulation_prot_YunB"/>
</dbReference>
<dbReference type="RefSeq" id="WP_185143994.1">
    <property type="nucleotide sequence ID" value="NZ_JACJVP010000028.1"/>
</dbReference>
<sequence>MRKRWGRPTLFNWKWTAPPKSWGARPRGWKPRPSAYAPKSRGFVASGGRRRRTTIRVGSPPPSQGWVTRPKRRLRRRHFWAIIALVFLFATIQSFLFLDRYLREPLMFLAKVRITQMATEAINAAITDNIAAGADSSKMVNWQTDERGKTTGFLIDYKEQMKITAETVRVVDAALKAQEAVHERIPIGHAIDSPFLSSLGPTVAVRFHPLSTVQAEVKTRQSSAGINMLLVEVYIHVKTDISIVIPFDREPNTIETDIPLSYLLVVGDTPMYYYDGKGNPVGSGASQAPALTLPNPSQGANAAPGEGAAGSGGGRTEKPSGSEAVSGQSAGAGAGH</sequence>
<keyword evidence="2" id="KW-0472">Membrane</keyword>
<gene>
    <name evidence="3" type="primary">yunB</name>
    <name evidence="3" type="ORF">H7C19_17670</name>
</gene>
<keyword evidence="2" id="KW-1133">Transmembrane helix</keyword>
<feature type="region of interest" description="Disordered" evidence="1">
    <location>
        <begin position="21"/>
        <end position="68"/>
    </location>
</feature>
<evidence type="ECO:0000256" key="2">
    <source>
        <dbReference type="SAM" id="Phobius"/>
    </source>
</evidence>
<evidence type="ECO:0000313" key="4">
    <source>
        <dbReference type="Proteomes" id="UP000547209"/>
    </source>
</evidence>
<evidence type="ECO:0000256" key="1">
    <source>
        <dbReference type="SAM" id="MobiDB-lite"/>
    </source>
</evidence>
<dbReference type="Pfam" id="PF09560">
    <property type="entry name" value="Spore_YunB"/>
    <property type="match status" value="1"/>
</dbReference>
<reference evidence="3 4" key="1">
    <citation type="submission" date="2020-08" db="EMBL/GenBank/DDBJ databases">
        <title>Cohnella phylogeny.</title>
        <authorList>
            <person name="Dunlap C."/>
        </authorList>
    </citation>
    <scope>NUCLEOTIDE SEQUENCE [LARGE SCALE GENOMIC DNA]</scope>
    <source>
        <strain evidence="3 4">DSM 28246</strain>
    </source>
</reference>
<proteinExistence type="predicted"/>
<dbReference type="NCBIfam" id="TIGR02832">
    <property type="entry name" value="spo_yunB"/>
    <property type="match status" value="1"/>
</dbReference>
<accession>A0A7X0RRV9</accession>